<accession>A0A3N0E1H4</accession>
<dbReference type="OrthoDB" id="4562195at2"/>
<dbReference type="RefSeq" id="WP_123203298.1">
    <property type="nucleotide sequence ID" value="NZ_RJMB01000031.1"/>
</dbReference>
<dbReference type="InterPro" id="IPR007278">
    <property type="entry name" value="DUF397"/>
</dbReference>
<evidence type="ECO:0000313" key="2">
    <source>
        <dbReference type="EMBL" id="RNL81660.1"/>
    </source>
</evidence>
<dbReference type="AlphaFoldDB" id="A0A3N0E1H4"/>
<dbReference type="Pfam" id="PF04149">
    <property type="entry name" value="DUF397"/>
    <property type="match status" value="1"/>
</dbReference>
<feature type="domain" description="DUF397" evidence="1">
    <location>
        <begin position="6"/>
        <end position="60"/>
    </location>
</feature>
<organism evidence="2 3">
    <name type="scientific">Halostreptopolyspora alba</name>
    <dbReference type="NCBI Taxonomy" id="2487137"/>
    <lineage>
        <taxon>Bacteria</taxon>
        <taxon>Bacillati</taxon>
        <taxon>Actinomycetota</taxon>
        <taxon>Actinomycetes</taxon>
        <taxon>Streptosporangiales</taxon>
        <taxon>Nocardiopsidaceae</taxon>
        <taxon>Halostreptopolyspora</taxon>
    </lineage>
</organism>
<reference evidence="2 3" key="1">
    <citation type="submission" date="2018-11" db="EMBL/GenBank/DDBJ databases">
        <title>The genome draft of YIM 96095.</title>
        <authorList>
            <person name="Tang S.-K."/>
            <person name="Chunyu W.-X."/>
            <person name="Feng Y.-Z."/>
        </authorList>
    </citation>
    <scope>NUCLEOTIDE SEQUENCE [LARGE SCALE GENOMIC DNA]</scope>
    <source>
        <strain evidence="2 3">YIM 96095</strain>
    </source>
</reference>
<keyword evidence="3" id="KW-1185">Reference proteome</keyword>
<dbReference type="Proteomes" id="UP000269198">
    <property type="component" value="Unassembled WGS sequence"/>
</dbReference>
<comment type="caution">
    <text evidence="2">The sequence shown here is derived from an EMBL/GenBank/DDBJ whole genome shotgun (WGS) entry which is preliminary data.</text>
</comment>
<name>A0A3N0E1H4_9ACTN</name>
<dbReference type="EMBL" id="RJMB01000031">
    <property type="protein sequence ID" value="RNL81660.1"/>
    <property type="molecule type" value="Genomic_DNA"/>
</dbReference>
<gene>
    <name evidence="2" type="ORF">EFW17_21750</name>
</gene>
<sequence>MAKTRHWYKSSYSGGSNNNCVEVSDSENHDVVGVRDTQNRRLGHIDFTRSAWDAFLRDLKADQF</sequence>
<evidence type="ECO:0000313" key="3">
    <source>
        <dbReference type="Proteomes" id="UP000269198"/>
    </source>
</evidence>
<proteinExistence type="predicted"/>
<protein>
    <submittedName>
        <fullName evidence="2">DUF397 domain-containing protein</fullName>
    </submittedName>
</protein>
<evidence type="ECO:0000259" key="1">
    <source>
        <dbReference type="Pfam" id="PF04149"/>
    </source>
</evidence>